<comment type="caution">
    <text evidence="16">The sequence shown here is derived from an EMBL/GenBank/DDBJ whole genome shotgun (WGS) entry which is preliminary data.</text>
</comment>
<dbReference type="GO" id="GO:0042744">
    <property type="term" value="P:hydrogen peroxide catabolic process"/>
    <property type="evidence" value="ECO:0007669"/>
    <property type="project" value="UniProtKB-KW"/>
</dbReference>
<keyword evidence="14" id="KW-0964">Secreted</keyword>
<dbReference type="InterPro" id="IPR019793">
    <property type="entry name" value="Peroxidases_heam-ligand_BS"/>
</dbReference>
<dbReference type="Pfam" id="PF00141">
    <property type="entry name" value="peroxidase"/>
    <property type="match status" value="1"/>
</dbReference>
<evidence type="ECO:0000256" key="3">
    <source>
        <dbReference type="ARBA" id="ARBA00012313"/>
    </source>
</evidence>
<dbReference type="InterPro" id="IPR000823">
    <property type="entry name" value="Peroxidase_pln"/>
</dbReference>
<dbReference type="GO" id="GO:0020037">
    <property type="term" value="F:heme binding"/>
    <property type="evidence" value="ECO:0007669"/>
    <property type="project" value="UniProtKB-UniRule"/>
</dbReference>
<evidence type="ECO:0000259" key="15">
    <source>
        <dbReference type="PROSITE" id="PS50873"/>
    </source>
</evidence>
<keyword evidence="7 12" id="KW-0106">Calcium</keyword>
<feature type="binding site" evidence="12">
    <location>
        <position position="129"/>
    </location>
    <ligand>
        <name>Ca(2+)</name>
        <dbReference type="ChEBI" id="CHEBI:29108"/>
        <label>1</label>
    </ligand>
</feature>
<comment type="catalytic activity">
    <reaction evidence="1 14">
        <text>2 a phenolic donor + H2O2 = 2 a phenolic radical donor + 2 H2O</text>
        <dbReference type="Rhea" id="RHEA:56136"/>
        <dbReference type="ChEBI" id="CHEBI:15377"/>
        <dbReference type="ChEBI" id="CHEBI:16240"/>
        <dbReference type="ChEBI" id="CHEBI:139520"/>
        <dbReference type="ChEBI" id="CHEBI:139521"/>
        <dbReference type="EC" id="1.11.1.7"/>
    </reaction>
</comment>
<evidence type="ECO:0000256" key="8">
    <source>
        <dbReference type="ARBA" id="ARBA00023002"/>
    </source>
</evidence>
<proteinExistence type="inferred from homology"/>
<feature type="active site" description="Proton acceptor" evidence="10">
    <location>
        <position position="116"/>
    </location>
</feature>
<dbReference type="PRINTS" id="PR00458">
    <property type="entry name" value="PEROXIDASE"/>
</dbReference>
<evidence type="ECO:0000256" key="14">
    <source>
        <dbReference type="RuleBase" id="RU362060"/>
    </source>
</evidence>
<evidence type="ECO:0000256" key="11">
    <source>
        <dbReference type="PIRSR" id="PIRSR600823-2"/>
    </source>
</evidence>
<keyword evidence="8 14" id="KW-0560">Oxidoreductase</keyword>
<evidence type="ECO:0000256" key="7">
    <source>
        <dbReference type="ARBA" id="ARBA00022837"/>
    </source>
</evidence>
<evidence type="ECO:0000313" key="16">
    <source>
        <dbReference type="EMBL" id="KAL0407633.1"/>
    </source>
</evidence>
<evidence type="ECO:0000256" key="9">
    <source>
        <dbReference type="ARBA" id="ARBA00023004"/>
    </source>
</evidence>
<evidence type="ECO:0000256" key="13">
    <source>
        <dbReference type="PIRSR" id="PIRSR600823-4"/>
    </source>
</evidence>
<feature type="domain" description="Plant heme peroxidase family profile" evidence="15">
    <location>
        <begin position="107"/>
        <end position="338"/>
    </location>
</feature>
<feature type="binding site" evidence="11">
    <location>
        <position position="222"/>
    </location>
    <ligand>
        <name>substrate</name>
    </ligand>
</feature>
<dbReference type="GO" id="GO:0046872">
    <property type="term" value="F:metal ion binding"/>
    <property type="evidence" value="ECO:0007669"/>
    <property type="project" value="UniProtKB-UniRule"/>
</dbReference>
<dbReference type="GO" id="GO:0140825">
    <property type="term" value="F:lactoperoxidase activity"/>
    <property type="evidence" value="ECO:0007669"/>
    <property type="project" value="UniProtKB-EC"/>
</dbReference>
<comment type="cofactor">
    <cofactor evidence="12 14">
        <name>Ca(2+)</name>
        <dbReference type="ChEBI" id="CHEBI:29108"/>
    </cofactor>
    <text evidence="12 14">Binds 2 calcium ions per subunit.</text>
</comment>
<dbReference type="PROSITE" id="PS00436">
    <property type="entry name" value="PEROXIDASE_2"/>
    <property type="match status" value="1"/>
</dbReference>
<dbReference type="InterPro" id="IPR002016">
    <property type="entry name" value="Haem_peroxidase"/>
</dbReference>
<keyword evidence="14" id="KW-0376">Hydrogen peroxide</keyword>
<comment type="cofactor">
    <cofactor evidence="12 14">
        <name>heme b</name>
        <dbReference type="ChEBI" id="CHEBI:60344"/>
    </cofactor>
    <text evidence="12 14">Binds 1 heme b (iron(II)-protoporphyrin IX) group per subunit.</text>
</comment>
<comment type="subcellular location">
    <subcellularLocation>
        <location evidence="14">Secreted</location>
    </subcellularLocation>
</comment>
<organism evidence="16">
    <name type="scientific">Sesamum radiatum</name>
    <name type="common">Black benniseed</name>
    <dbReference type="NCBI Taxonomy" id="300843"/>
    <lineage>
        <taxon>Eukaryota</taxon>
        <taxon>Viridiplantae</taxon>
        <taxon>Streptophyta</taxon>
        <taxon>Embryophyta</taxon>
        <taxon>Tracheophyta</taxon>
        <taxon>Spermatophyta</taxon>
        <taxon>Magnoliopsida</taxon>
        <taxon>eudicotyledons</taxon>
        <taxon>Gunneridae</taxon>
        <taxon>Pentapetalae</taxon>
        <taxon>asterids</taxon>
        <taxon>lamiids</taxon>
        <taxon>Lamiales</taxon>
        <taxon>Pedaliaceae</taxon>
        <taxon>Sesamum</taxon>
    </lineage>
</organism>
<dbReference type="PROSITE" id="PS50873">
    <property type="entry name" value="PEROXIDASE_4"/>
    <property type="match status" value="1"/>
</dbReference>
<dbReference type="Gene3D" id="1.10.520.10">
    <property type="match status" value="1"/>
</dbReference>
<dbReference type="FunFam" id="1.10.520.10:FF:000011">
    <property type="entry name" value="L-ascorbate peroxidase"/>
    <property type="match status" value="1"/>
</dbReference>
<evidence type="ECO:0000256" key="2">
    <source>
        <dbReference type="ARBA" id="ARBA00006873"/>
    </source>
</evidence>
<evidence type="ECO:0000256" key="5">
    <source>
        <dbReference type="ARBA" id="ARBA00022617"/>
    </source>
</evidence>
<keyword evidence="4 14" id="KW-0575">Peroxidase</keyword>
<evidence type="ECO:0000256" key="6">
    <source>
        <dbReference type="ARBA" id="ARBA00022723"/>
    </source>
</evidence>
<name>A0AAW2TSY8_SESRA</name>
<accession>A0AAW2TSY8</accession>
<feature type="binding site" evidence="12">
    <location>
        <position position="253"/>
    </location>
    <ligand>
        <name>Ca(2+)</name>
        <dbReference type="ChEBI" id="CHEBI:29108"/>
        <label>2</label>
    </ligand>
</feature>
<evidence type="ECO:0000256" key="1">
    <source>
        <dbReference type="ARBA" id="ARBA00000189"/>
    </source>
</evidence>
<keyword evidence="5 14" id="KW-0349">Heme</keyword>
<feature type="binding site" evidence="12">
    <location>
        <position position="117"/>
    </location>
    <ligand>
        <name>Ca(2+)</name>
        <dbReference type="ChEBI" id="CHEBI:29108"/>
        <label>1</label>
    </ligand>
</feature>
<protein>
    <recommendedName>
        <fullName evidence="3 14">Peroxidase</fullName>
        <ecNumber evidence="3 14">1.11.1.7</ecNumber>
    </recommendedName>
</protein>
<dbReference type="GO" id="GO:0034599">
    <property type="term" value="P:cellular response to oxidative stress"/>
    <property type="evidence" value="ECO:0007669"/>
    <property type="project" value="InterPro"/>
</dbReference>
<dbReference type="PROSITE" id="PS00435">
    <property type="entry name" value="PEROXIDASE_1"/>
    <property type="match status" value="1"/>
</dbReference>
<dbReference type="InterPro" id="IPR044831">
    <property type="entry name" value="Ccp1-like"/>
</dbReference>
<sequence length="338" mass="36386">MRLSTAAVDPSLLRSASSFSAATHFLRLPPRNLPAIKCGGKSLTLASASASARLCAAASPNYLFGRRALMYMATASLLLPSPSFAAAADEMSLLQEEIRRVLSKGKAAGLLRLVFHDAGTFDKGDGTGGMNGSIVYELDRPENMGLKKSVKVFCLANLERLFASVVNKNHITTLLSVHLQVSWADFIAVAGAEAVLVCGGPKIPVQLGRVDAKVPDPEGKLPEESLDATAMKQCFQRKGFSAQELVALSGAHTLGSKGFGNPTVFDNSYFKILLEKPWSSSGGMSSMIGLPSDRALVEDDECIRWISKYADDQNLFFEDFKNVYIKLVNTGAEWTRSV</sequence>
<gene>
    <name evidence="16" type="ORF">Sradi_1697700</name>
</gene>
<dbReference type="Gene3D" id="1.10.420.10">
    <property type="entry name" value="Peroxidase, domain 2"/>
    <property type="match status" value="1"/>
</dbReference>
<dbReference type="InterPro" id="IPR010255">
    <property type="entry name" value="Haem_peroxidase_sf"/>
</dbReference>
<dbReference type="AlphaFoldDB" id="A0AAW2TSY8"/>
<comment type="similarity">
    <text evidence="14">Belongs to the peroxidase family. Classical plant (class III) peroxidase subfamily.</text>
</comment>
<reference evidence="16" key="1">
    <citation type="submission" date="2020-06" db="EMBL/GenBank/DDBJ databases">
        <authorList>
            <person name="Li T."/>
            <person name="Hu X."/>
            <person name="Zhang T."/>
            <person name="Song X."/>
            <person name="Zhang H."/>
            <person name="Dai N."/>
            <person name="Sheng W."/>
            <person name="Hou X."/>
            <person name="Wei L."/>
        </authorList>
    </citation>
    <scope>NUCLEOTIDE SEQUENCE</scope>
    <source>
        <strain evidence="16">G02</strain>
        <tissue evidence="16">Leaf</tissue>
    </source>
</reference>
<keyword evidence="9 12" id="KW-0408">Iron</keyword>
<dbReference type="PRINTS" id="PR00461">
    <property type="entry name" value="PLPEROXIDASE"/>
</dbReference>
<dbReference type="SUPFAM" id="SSF48113">
    <property type="entry name" value="Heme-dependent peroxidases"/>
    <property type="match status" value="1"/>
</dbReference>
<comment type="similarity">
    <text evidence="2">Belongs to the peroxidase family. Ascorbate peroxidase subfamily.</text>
</comment>
<dbReference type="PANTHER" id="PTHR31356">
    <property type="entry name" value="THYLAKOID LUMENAL 29 KDA PROTEIN, CHLOROPLASTIC-RELATED"/>
    <property type="match status" value="1"/>
</dbReference>
<reference evidence="16" key="2">
    <citation type="journal article" date="2024" name="Plant">
        <title>Genomic evolution and insights into agronomic trait innovations of Sesamum species.</title>
        <authorList>
            <person name="Miao H."/>
            <person name="Wang L."/>
            <person name="Qu L."/>
            <person name="Liu H."/>
            <person name="Sun Y."/>
            <person name="Le M."/>
            <person name="Wang Q."/>
            <person name="Wei S."/>
            <person name="Zheng Y."/>
            <person name="Lin W."/>
            <person name="Duan Y."/>
            <person name="Cao H."/>
            <person name="Xiong S."/>
            <person name="Wang X."/>
            <person name="Wei L."/>
            <person name="Li C."/>
            <person name="Ma Q."/>
            <person name="Ju M."/>
            <person name="Zhao R."/>
            <person name="Li G."/>
            <person name="Mu C."/>
            <person name="Tian Q."/>
            <person name="Mei H."/>
            <person name="Zhang T."/>
            <person name="Gao T."/>
            <person name="Zhang H."/>
        </authorList>
    </citation>
    <scope>NUCLEOTIDE SEQUENCE</scope>
    <source>
        <strain evidence="16">G02</strain>
    </source>
</reference>
<dbReference type="EMBL" id="JACGWJ010000007">
    <property type="protein sequence ID" value="KAL0407633.1"/>
    <property type="molecule type" value="Genomic_DNA"/>
</dbReference>
<dbReference type="FunFam" id="1.10.420.10:FF:000011">
    <property type="entry name" value="Adenylate/guanylate cyclase"/>
    <property type="match status" value="1"/>
</dbReference>
<feature type="site" description="Transition state stabilizer" evidence="13">
    <location>
        <position position="112"/>
    </location>
</feature>
<dbReference type="GO" id="GO:0005576">
    <property type="term" value="C:extracellular region"/>
    <property type="evidence" value="ECO:0007669"/>
    <property type="project" value="UniProtKB-SubCell"/>
</dbReference>
<dbReference type="PANTHER" id="PTHR31356:SF8">
    <property type="entry name" value="L-ASCORBATE PEROXIDASE 6-RELATED"/>
    <property type="match status" value="1"/>
</dbReference>
<dbReference type="InterPro" id="IPR019794">
    <property type="entry name" value="Peroxidases_AS"/>
</dbReference>
<evidence type="ECO:0000256" key="12">
    <source>
        <dbReference type="PIRSR" id="PIRSR600823-3"/>
    </source>
</evidence>
<evidence type="ECO:0000256" key="4">
    <source>
        <dbReference type="ARBA" id="ARBA00022559"/>
    </source>
</evidence>
<keyword evidence="6 12" id="KW-0479">Metal-binding</keyword>
<dbReference type="EC" id="1.11.1.7" evidence="3 14"/>
<comment type="function">
    <text evidence="14">Removal of H(2)O(2), oxidation of toxic reductants, biosynthesis and degradation of lignin, suberization, auxin catabolism, response to environmental stresses such as wounding, pathogen attack and oxidative stress.</text>
</comment>
<dbReference type="GO" id="GO:0000302">
    <property type="term" value="P:response to reactive oxygen species"/>
    <property type="evidence" value="ECO:0007669"/>
    <property type="project" value="TreeGrafter"/>
</dbReference>
<evidence type="ECO:0000256" key="10">
    <source>
        <dbReference type="PIRSR" id="PIRSR600823-1"/>
    </source>
</evidence>
<feature type="binding site" evidence="12">
    <location>
        <position position="133"/>
    </location>
    <ligand>
        <name>Ca(2+)</name>
        <dbReference type="ChEBI" id="CHEBI:29108"/>
        <label>1</label>
    </ligand>
</feature>
<feature type="binding site" description="axial binding residue" evidence="12">
    <location>
        <position position="252"/>
    </location>
    <ligand>
        <name>heme b</name>
        <dbReference type="ChEBI" id="CHEBI:60344"/>
    </ligand>
    <ligandPart>
        <name>Fe</name>
        <dbReference type="ChEBI" id="CHEBI:18248"/>
    </ligandPart>
</feature>